<keyword evidence="1" id="KW-0472">Membrane</keyword>
<accession>A0A6I4IUD2</accession>
<protein>
    <submittedName>
        <fullName evidence="2">Uncharacterized protein</fullName>
    </submittedName>
</protein>
<evidence type="ECO:0000313" key="2">
    <source>
        <dbReference type="EMBL" id="MVO10519.1"/>
    </source>
</evidence>
<gene>
    <name evidence="2" type="ORF">GOQ30_15200</name>
</gene>
<keyword evidence="1" id="KW-1133">Transmembrane helix</keyword>
<evidence type="ECO:0000313" key="3">
    <source>
        <dbReference type="Proteomes" id="UP000431264"/>
    </source>
</evidence>
<dbReference type="EMBL" id="WQLW01000012">
    <property type="protein sequence ID" value="MVO10519.1"/>
    <property type="molecule type" value="Genomic_DNA"/>
</dbReference>
<dbReference type="OrthoDB" id="1357554at2"/>
<comment type="caution">
    <text evidence="2">The sequence shown here is derived from an EMBL/GenBank/DDBJ whole genome shotgun (WGS) entry which is preliminary data.</text>
</comment>
<dbReference type="RefSeq" id="WP_140998941.1">
    <property type="nucleotide sequence ID" value="NZ_VDCZ01000012.1"/>
</dbReference>
<keyword evidence="1" id="KW-0812">Transmembrane</keyword>
<feature type="transmembrane region" description="Helical" evidence="1">
    <location>
        <begin position="151"/>
        <end position="176"/>
    </location>
</feature>
<dbReference type="Proteomes" id="UP000431264">
    <property type="component" value="Unassembled WGS sequence"/>
</dbReference>
<dbReference type="AlphaFoldDB" id="A0A6I4IUD2"/>
<sequence>MSLYQITQWCFFGFGVYNLIYLLWKHNAYFKNKINLQAIDKAATATLILAGTIYTLTFVTDWVFIFIHSESEESQHLFSRLKGPYGFSLYAQQLSYIFFSLIFLLKFVRKISLLRLIFGCFLMLNFERIVIFTTSIHRDYLPSSWTMYQPFWGAFIIDWLLKFIIFCSFTTVIYFIQNRTKK</sequence>
<feature type="transmembrane region" description="Helical" evidence="1">
    <location>
        <begin position="87"/>
        <end position="105"/>
    </location>
</feature>
<name>A0A6I4IUD2_9FLAO</name>
<feature type="transmembrane region" description="Helical" evidence="1">
    <location>
        <begin position="45"/>
        <end position="67"/>
    </location>
</feature>
<feature type="transmembrane region" description="Helical" evidence="1">
    <location>
        <begin position="112"/>
        <end position="131"/>
    </location>
</feature>
<proteinExistence type="predicted"/>
<organism evidence="2 3">
    <name type="scientific">Flavobacterium profundi</name>
    <dbReference type="NCBI Taxonomy" id="1774945"/>
    <lineage>
        <taxon>Bacteria</taxon>
        <taxon>Pseudomonadati</taxon>
        <taxon>Bacteroidota</taxon>
        <taxon>Flavobacteriia</taxon>
        <taxon>Flavobacteriales</taxon>
        <taxon>Flavobacteriaceae</taxon>
        <taxon>Flavobacterium</taxon>
    </lineage>
</organism>
<evidence type="ECO:0000256" key="1">
    <source>
        <dbReference type="SAM" id="Phobius"/>
    </source>
</evidence>
<keyword evidence="3" id="KW-1185">Reference proteome</keyword>
<reference evidence="3" key="1">
    <citation type="submission" date="2019-05" db="EMBL/GenBank/DDBJ databases">
        <title>Flavobacterium profundi sp. nov., isolated from a deep-sea seamount.</title>
        <authorList>
            <person name="Zhang D.-C."/>
        </authorList>
    </citation>
    <scope>NUCLEOTIDE SEQUENCE [LARGE SCALE GENOMIC DNA]</scope>
    <source>
        <strain evidence="3">TP390</strain>
    </source>
</reference>
<feature type="transmembrane region" description="Helical" evidence="1">
    <location>
        <begin position="6"/>
        <end position="24"/>
    </location>
</feature>